<evidence type="ECO:0000313" key="2">
    <source>
        <dbReference type="Proteomes" id="UP000821853"/>
    </source>
</evidence>
<organism evidence="1 2">
    <name type="scientific">Haemaphysalis longicornis</name>
    <name type="common">Bush tick</name>
    <dbReference type="NCBI Taxonomy" id="44386"/>
    <lineage>
        <taxon>Eukaryota</taxon>
        <taxon>Metazoa</taxon>
        <taxon>Ecdysozoa</taxon>
        <taxon>Arthropoda</taxon>
        <taxon>Chelicerata</taxon>
        <taxon>Arachnida</taxon>
        <taxon>Acari</taxon>
        <taxon>Parasitiformes</taxon>
        <taxon>Ixodida</taxon>
        <taxon>Ixodoidea</taxon>
        <taxon>Ixodidae</taxon>
        <taxon>Haemaphysalinae</taxon>
        <taxon>Haemaphysalis</taxon>
    </lineage>
</organism>
<sequence length="109" mass="13204">MTHEEDRLIVATALDNHFLSTREIRDMLGLDVSDQLIRSRLHETDIKGRMATQKTQLEAKQRNHQWMEFASVVEDWTAHNWRAVFFSDEAAFCTRWHQRKWLWRPHKCR</sequence>
<dbReference type="VEuPathDB" id="VectorBase:HLOH_046339"/>
<dbReference type="OrthoDB" id="6503215at2759"/>
<dbReference type="AlphaFoldDB" id="A0A9J6FYS0"/>
<gene>
    <name evidence="1" type="ORF">HPB48_010904</name>
</gene>
<protein>
    <submittedName>
        <fullName evidence="1">Uncharacterized protein</fullName>
    </submittedName>
</protein>
<evidence type="ECO:0000313" key="1">
    <source>
        <dbReference type="EMBL" id="KAH9367481.1"/>
    </source>
</evidence>
<comment type="caution">
    <text evidence="1">The sequence shown here is derived from an EMBL/GenBank/DDBJ whole genome shotgun (WGS) entry which is preliminary data.</text>
</comment>
<name>A0A9J6FYS0_HAELO</name>
<reference evidence="1 2" key="1">
    <citation type="journal article" date="2020" name="Cell">
        <title>Large-Scale Comparative Analyses of Tick Genomes Elucidate Their Genetic Diversity and Vector Capacities.</title>
        <authorList>
            <consortium name="Tick Genome and Microbiome Consortium (TIGMIC)"/>
            <person name="Jia N."/>
            <person name="Wang J."/>
            <person name="Shi W."/>
            <person name="Du L."/>
            <person name="Sun Y."/>
            <person name="Zhan W."/>
            <person name="Jiang J.F."/>
            <person name="Wang Q."/>
            <person name="Zhang B."/>
            <person name="Ji P."/>
            <person name="Bell-Sakyi L."/>
            <person name="Cui X.M."/>
            <person name="Yuan T.T."/>
            <person name="Jiang B.G."/>
            <person name="Yang W.F."/>
            <person name="Lam T.T."/>
            <person name="Chang Q.C."/>
            <person name="Ding S.J."/>
            <person name="Wang X.J."/>
            <person name="Zhu J.G."/>
            <person name="Ruan X.D."/>
            <person name="Zhao L."/>
            <person name="Wei J.T."/>
            <person name="Ye R.Z."/>
            <person name="Que T.C."/>
            <person name="Du C.H."/>
            <person name="Zhou Y.H."/>
            <person name="Cheng J.X."/>
            <person name="Dai P.F."/>
            <person name="Guo W.B."/>
            <person name="Han X.H."/>
            <person name="Huang E.J."/>
            <person name="Li L.F."/>
            <person name="Wei W."/>
            <person name="Gao Y.C."/>
            <person name="Liu J.Z."/>
            <person name="Shao H.Z."/>
            <person name="Wang X."/>
            <person name="Wang C.C."/>
            <person name="Yang T.C."/>
            <person name="Huo Q.B."/>
            <person name="Li W."/>
            <person name="Chen H.Y."/>
            <person name="Chen S.E."/>
            <person name="Zhou L.G."/>
            <person name="Ni X.B."/>
            <person name="Tian J.H."/>
            <person name="Sheng Y."/>
            <person name="Liu T."/>
            <person name="Pan Y.S."/>
            <person name="Xia L.Y."/>
            <person name="Li J."/>
            <person name="Zhao F."/>
            <person name="Cao W.C."/>
        </authorList>
    </citation>
    <scope>NUCLEOTIDE SEQUENCE [LARGE SCALE GENOMIC DNA]</scope>
    <source>
        <strain evidence="1">HaeL-2018</strain>
    </source>
</reference>
<dbReference type="EMBL" id="JABSTR010000004">
    <property type="protein sequence ID" value="KAH9367481.1"/>
    <property type="molecule type" value="Genomic_DNA"/>
</dbReference>
<dbReference type="Proteomes" id="UP000821853">
    <property type="component" value="Chromosome 2"/>
</dbReference>
<keyword evidence="2" id="KW-1185">Reference proteome</keyword>
<accession>A0A9J6FYS0</accession>
<proteinExistence type="predicted"/>